<accession>A0ACC1SGT6</accession>
<sequence length="329" mass="35028">MLTDDAEGLLRSQNHAWLFGWKSGTVFQAGPSTAMNWYSTKNGGNVKSAGKRQIDYGDVLTATDPDAMLGNAVMYDAVQGKILTFGGSQTYQFEGASANAHIITLGKPGVKPKVELAGTDGVMNFGRTYHTSVVLPDGTVFITGGLSSGDLGGQWGPQLTPEIYYPTTDTFYPQKANTITRAYNSISLLLPDGTVFNGGGCGMCGSGCPDPEHKDAQIFTPGYLIAKNGAPARRPKIISVASTVKVGGKLAVTTGSAVTTASLVRYGTTSHTVNTDQRRIPLTLKRTGKNKYWFRILRDPGIAIPGYYMLFVMNAAGTPSVSKTIKVHL</sequence>
<proteinExistence type="predicted"/>
<gene>
    <name evidence="1" type="ORF">NM208_g5511</name>
</gene>
<keyword evidence="2" id="KW-1185">Reference proteome</keyword>
<organism evidence="1 2">
    <name type="scientific">Fusarium decemcellulare</name>
    <dbReference type="NCBI Taxonomy" id="57161"/>
    <lineage>
        <taxon>Eukaryota</taxon>
        <taxon>Fungi</taxon>
        <taxon>Dikarya</taxon>
        <taxon>Ascomycota</taxon>
        <taxon>Pezizomycotina</taxon>
        <taxon>Sordariomycetes</taxon>
        <taxon>Hypocreomycetidae</taxon>
        <taxon>Hypocreales</taxon>
        <taxon>Nectriaceae</taxon>
        <taxon>Fusarium</taxon>
        <taxon>Fusarium decemcellulare species complex</taxon>
    </lineage>
</organism>
<name>A0ACC1SGT6_9HYPO</name>
<reference evidence="1" key="1">
    <citation type="submission" date="2022-08" db="EMBL/GenBank/DDBJ databases">
        <title>Genome Sequence of Fusarium decemcellulare.</title>
        <authorList>
            <person name="Buettner E."/>
        </authorList>
    </citation>
    <scope>NUCLEOTIDE SEQUENCE</scope>
    <source>
        <strain evidence="1">Babe19</strain>
    </source>
</reference>
<comment type="caution">
    <text evidence="1">The sequence shown here is derived from an EMBL/GenBank/DDBJ whole genome shotgun (WGS) entry which is preliminary data.</text>
</comment>
<evidence type="ECO:0000313" key="1">
    <source>
        <dbReference type="EMBL" id="KAJ3539381.1"/>
    </source>
</evidence>
<protein>
    <submittedName>
        <fullName evidence="1">Uncharacterized protein</fullName>
    </submittedName>
</protein>
<dbReference type="EMBL" id="JANRMS010000464">
    <property type="protein sequence ID" value="KAJ3539381.1"/>
    <property type="molecule type" value="Genomic_DNA"/>
</dbReference>
<evidence type="ECO:0000313" key="2">
    <source>
        <dbReference type="Proteomes" id="UP001148629"/>
    </source>
</evidence>
<dbReference type="Proteomes" id="UP001148629">
    <property type="component" value="Unassembled WGS sequence"/>
</dbReference>